<proteinExistence type="predicted"/>
<dbReference type="EMBL" id="PRCW01000050">
    <property type="protein sequence ID" value="PYD48037.1"/>
    <property type="molecule type" value="Genomic_DNA"/>
</dbReference>
<feature type="region of interest" description="Disordered" evidence="1">
    <location>
        <begin position="43"/>
        <end position="62"/>
    </location>
</feature>
<sequence>MDEDNCMTTFKNIVFSAANIIAGQLKQEIGYVTGSRKITRSGVAQEMKGHAQKVASSRPTDY</sequence>
<evidence type="ECO:0000313" key="2">
    <source>
        <dbReference type="EMBL" id="PYD48037.1"/>
    </source>
</evidence>
<name>A0A318Q8J6_9PROT</name>
<evidence type="ECO:0000256" key="1">
    <source>
        <dbReference type="SAM" id="MobiDB-lite"/>
    </source>
</evidence>
<accession>A0A318Q8J6</accession>
<reference evidence="2 5" key="2">
    <citation type="submission" date="2018-02" db="EMBL/GenBank/DDBJ databases">
        <authorList>
            <person name="Skraban J."/>
            <person name="Trcek J."/>
        </authorList>
    </citation>
    <scope>NUCLEOTIDE SEQUENCE [LARGE SCALE GENOMIC DNA]</scope>
    <source>
        <strain evidence="2 5">AV446</strain>
    </source>
</reference>
<dbReference type="Proteomes" id="UP000248116">
    <property type="component" value="Unassembled WGS sequence"/>
</dbReference>
<dbReference type="EMBL" id="NOXG01000005">
    <property type="protein sequence ID" value="PYD75927.1"/>
    <property type="molecule type" value="Genomic_DNA"/>
</dbReference>
<evidence type="ECO:0000313" key="3">
    <source>
        <dbReference type="EMBL" id="PYD75927.1"/>
    </source>
</evidence>
<keyword evidence="5" id="KW-1185">Reference proteome</keyword>
<organism evidence="3 4">
    <name type="scientific">Novacetimonas pomaceti</name>
    <dbReference type="NCBI Taxonomy" id="2021998"/>
    <lineage>
        <taxon>Bacteria</taxon>
        <taxon>Pseudomonadati</taxon>
        <taxon>Pseudomonadota</taxon>
        <taxon>Alphaproteobacteria</taxon>
        <taxon>Acetobacterales</taxon>
        <taxon>Acetobacteraceae</taxon>
        <taxon>Novacetimonas</taxon>
    </lineage>
</organism>
<dbReference type="Proteomes" id="UP000247609">
    <property type="component" value="Unassembled WGS sequence"/>
</dbReference>
<evidence type="ECO:0000313" key="5">
    <source>
        <dbReference type="Proteomes" id="UP000248116"/>
    </source>
</evidence>
<reference evidence="3 4" key="1">
    <citation type="submission" date="2017-07" db="EMBL/GenBank/DDBJ databases">
        <title>A draft genome sequence of Komagataeibacter sp. T5K1.</title>
        <authorList>
            <person name="Skraban J."/>
            <person name="Cleenwerck I."/>
            <person name="Vandamme P."/>
            <person name="Trcek J."/>
        </authorList>
    </citation>
    <scope>NUCLEOTIDE SEQUENCE [LARGE SCALE GENOMIC DNA]</scope>
    <source>
        <strain evidence="3 4">T5K1</strain>
    </source>
</reference>
<protein>
    <submittedName>
        <fullName evidence="2">CsbD family protein</fullName>
    </submittedName>
</protein>
<gene>
    <name evidence="2" type="ORF">C3920_06750</name>
    <name evidence="3" type="ORF">CFR71_07260</name>
</gene>
<comment type="caution">
    <text evidence="3">The sequence shown here is derived from an EMBL/GenBank/DDBJ whole genome shotgun (WGS) entry which is preliminary data.</text>
</comment>
<dbReference type="AlphaFoldDB" id="A0A318Q8J6"/>
<evidence type="ECO:0000313" key="4">
    <source>
        <dbReference type="Proteomes" id="UP000247609"/>
    </source>
</evidence>